<dbReference type="OrthoDB" id="7421003at2759"/>
<dbReference type="EMBL" id="BGZK01000421">
    <property type="protein sequence ID" value="GBP42605.1"/>
    <property type="molecule type" value="Genomic_DNA"/>
</dbReference>
<organism evidence="2 3">
    <name type="scientific">Eumeta variegata</name>
    <name type="common">Bagworm moth</name>
    <name type="synonym">Eumeta japonica</name>
    <dbReference type="NCBI Taxonomy" id="151549"/>
    <lineage>
        <taxon>Eukaryota</taxon>
        <taxon>Metazoa</taxon>
        <taxon>Ecdysozoa</taxon>
        <taxon>Arthropoda</taxon>
        <taxon>Hexapoda</taxon>
        <taxon>Insecta</taxon>
        <taxon>Pterygota</taxon>
        <taxon>Neoptera</taxon>
        <taxon>Endopterygota</taxon>
        <taxon>Lepidoptera</taxon>
        <taxon>Glossata</taxon>
        <taxon>Ditrysia</taxon>
        <taxon>Tineoidea</taxon>
        <taxon>Psychidae</taxon>
        <taxon>Oiketicinae</taxon>
        <taxon>Eumeta</taxon>
    </lineage>
</organism>
<feature type="region of interest" description="Disordered" evidence="1">
    <location>
        <begin position="97"/>
        <end position="144"/>
    </location>
</feature>
<evidence type="ECO:0000313" key="2">
    <source>
        <dbReference type="EMBL" id="GBP42605.1"/>
    </source>
</evidence>
<sequence length="319" mass="35953">MSQNGYIEVPQPAAIKNYNKYMGGIDLLDRIIGKYPMRGRTGKWTIRTIFHFFDFAAAAGWVQYRDDAAKSGLQRKDIDQYLDFKLDLAKQLIYSGPGQSQPHISSPQLARVPRNTPHQSPRSSCIPDSPTPIMNERPSTSTRKQRLVEPIPHIAKRKKEAKHLPTCAKGAQNNRSKCRNKGCRNLTVVCALGRDKRARVWLGVIMDVNNENIVRWLEEELSDVEDTLDESCSDVEPEDLEVPVILEDCESDDCLQVSSSDEQSAVGQPEGGLSTQRFSVSRMSVEEFSSEDEVPLSQLRLEIETILEKSFSMVFCTNC</sequence>
<keyword evidence="3" id="KW-1185">Reference proteome</keyword>
<accession>A0A4C1VXQ8</accession>
<reference evidence="2 3" key="1">
    <citation type="journal article" date="2019" name="Commun. Biol.">
        <title>The bagworm genome reveals a unique fibroin gene that provides high tensile strength.</title>
        <authorList>
            <person name="Kono N."/>
            <person name="Nakamura H."/>
            <person name="Ohtoshi R."/>
            <person name="Tomita M."/>
            <person name="Numata K."/>
            <person name="Arakawa K."/>
        </authorList>
    </citation>
    <scope>NUCLEOTIDE SEQUENCE [LARGE SCALE GENOMIC DNA]</scope>
</reference>
<comment type="caution">
    <text evidence="2">The sequence shown here is derived from an EMBL/GenBank/DDBJ whole genome shotgun (WGS) entry which is preliminary data.</text>
</comment>
<evidence type="ECO:0000313" key="3">
    <source>
        <dbReference type="Proteomes" id="UP000299102"/>
    </source>
</evidence>
<protein>
    <recommendedName>
        <fullName evidence="4">PiggyBac transposable element-derived protein domain-containing protein</fullName>
    </recommendedName>
</protein>
<evidence type="ECO:0000256" key="1">
    <source>
        <dbReference type="SAM" id="MobiDB-lite"/>
    </source>
</evidence>
<gene>
    <name evidence="2" type="ORF">EVAR_87156_1</name>
</gene>
<dbReference type="PANTHER" id="PTHR47272:SF2">
    <property type="entry name" value="PIGGYBAC TRANSPOSABLE ELEMENT-DERIVED PROTEIN 3-LIKE"/>
    <property type="match status" value="1"/>
</dbReference>
<dbReference type="Proteomes" id="UP000299102">
    <property type="component" value="Unassembled WGS sequence"/>
</dbReference>
<dbReference type="AlphaFoldDB" id="A0A4C1VXQ8"/>
<dbReference type="PANTHER" id="PTHR47272">
    <property type="entry name" value="DDE_TNP_1_7 DOMAIN-CONTAINING PROTEIN"/>
    <property type="match status" value="1"/>
</dbReference>
<proteinExistence type="predicted"/>
<name>A0A4C1VXQ8_EUMVA</name>
<feature type="compositionally biased region" description="Polar residues" evidence="1">
    <location>
        <begin position="97"/>
        <end position="108"/>
    </location>
</feature>
<dbReference type="STRING" id="151549.A0A4C1VXQ8"/>
<evidence type="ECO:0008006" key="4">
    <source>
        <dbReference type="Google" id="ProtNLM"/>
    </source>
</evidence>